<evidence type="ECO:0000313" key="8">
    <source>
        <dbReference type="EMBL" id="QGZ35718.1"/>
    </source>
</evidence>
<proteinExistence type="inferred from homology"/>
<dbReference type="GO" id="GO:0008270">
    <property type="term" value="F:zinc ion binding"/>
    <property type="evidence" value="ECO:0007669"/>
    <property type="project" value="UniProtKB-UniRule"/>
</dbReference>
<accession>A0A857CA27</accession>
<evidence type="ECO:0000256" key="6">
    <source>
        <dbReference type="ARBA" id="ARBA00022833"/>
    </source>
</evidence>
<keyword evidence="7" id="KW-0690">Ribosome biogenesis</keyword>
<evidence type="ECO:0000256" key="3">
    <source>
        <dbReference type="ARBA" id="ARBA00022723"/>
    </source>
</evidence>
<dbReference type="EC" id="3.1.-.-" evidence="7"/>
<protein>
    <recommendedName>
        <fullName evidence="7">Endoribonuclease YbeY</fullName>
        <ecNumber evidence="7">3.1.-.-</ecNumber>
    </recommendedName>
</protein>
<keyword evidence="6 7" id="KW-0862">Zinc</keyword>
<dbReference type="PANTHER" id="PTHR46986">
    <property type="entry name" value="ENDORIBONUCLEASE YBEY, CHLOROPLASTIC"/>
    <property type="match status" value="1"/>
</dbReference>
<dbReference type="SUPFAM" id="SSF55486">
    <property type="entry name" value="Metalloproteases ('zincins'), catalytic domain"/>
    <property type="match status" value="1"/>
</dbReference>
<dbReference type="Pfam" id="PF02130">
    <property type="entry name" value="YbeY"/>
    <property type="match status" value="1"/>
</dbReference>
<dbReference type="EMBL" id="CP046908">
    <property type="protein sequence ID" value="QGZ35718.1"/>
    <property type="molecule type" value="Genomic_DNA"/>
</dbReference>
<feature type="binding site" evidence="7">
    <location>
        <position position="125"/>
    </location>
    <ligand>
        <name>Zn(2+)</name>
        <dbReference type="ChEBI" id="CHEBI:29105"/>
        <note>catalytic</note>
    </ligand>
</feature>
<evidence type="ECO:0000256" key="2">
    <source>
        <dbReference type="ARBA" id="ARBA00022722"/>
    </source>
</evidence>
<dbReference type="KEGG" id="siw:GH266_15190"/>
<dbReference type="Proteomes" id="UP000435648">
    <property type="component" value="Chromosome"/>
</dbReference>
<dbReference type="AlphaFoldDB" id="A0A857CA27"/>
<evidence type="ECO:0000256" key="7">
    <source>
        <dbReference type="HAMAP-Rule" id="MF_00009"/>
    </source>
</evidence>
<feature type="binding site" evidence="7">
    <location>
        <position position="135"/>
    </location>
    <ligand>
        <name>Zn(2+)</name>
        <dbReference type="ChEBI" id="CHEBI:29105"/>
        <note>catalytic</note>
    </ligand>
</feature>
<dbReference type="HAMAP" id="MF_00009">
    <property type="entry name" value="Endoribonucl_YbeY"/>
    <property type="match status" value="1"/>
</dbReference>
<reference evidence="8 9" key="1">
    <citation type="submission" date="2019-12" db="EMBL/GenBank/DDBJ databases">
        <title>The genome of Stappia indica PHM037.</title>
        <authorList>
            <person name="Kacar D."/>
            <person name="Galan B."/>
            <person name="Canedo L."/>
            <person name="Rodriguez P."/>
            <person name="de la Calle F."/>
            <person name="Garcia J.L."/>
        </authorList>
    </citation>
    <scope>NUCLEOTIDE SEQUENCE [LARGE SCALE GENOMIC DNA]</scope>
    <source>
        <strain evidence="8 9">PHM037</strain>
    </source>
</reference>
<keyword evidence="5 7" id="KW-0378">Hydrolase</keyword>
<dbReference type="GO" id="GO:0005737">
    <property type="term" value="C:cytoplasm"/>
    <property type="evidence" value="ECO:0007669"/>
    <property type="project" value="UniProtKB-SubCell"/>
</dbReference>
<evidence type="ECO:0000256" key="4">
    <source>
        <dbReference type="ARBA" id="ARBA00022759"/>
    </source>
</evidence>
<dbReference type="PANTHER" id="PTHR46986:SF1">
    <property type="entry name" value="ENDORIBONUCLEASE YBEY, CHLOROPLASTIC"/>
    <property type="match status" value="1"/>
</dbReference>
<evidence type="ECO:0000256" key="1">
    <source>
        <dbReference type="ARBA" id="ARBA00010875"/>
    </source>
</evidence>
<comment type="cofactor">
    <cofactor evidence="7">
        <name>Zn(2+)</name>
        <dbReference type="ChEBI" id="CHEBI:29105"/>
    </cofactor>
    <text evidence="7">Binds 1 zinc ion.</text>
</comment>
<dbReference type="NCBIfam" id="TIGR00043">
    <property type="entry name" value="rRNA maturation RNase YbeY"/>
    <property type="match status" value="1"/>
</dbReference>
<dbReference type="InterPro" id="IPR023091">
    <property type="entry name" value="MetalPrtase_cat_dom_sf_prd"/>
</dbReference>
<dbReference type="PROSITE" id="PS01306">
    <property type="entry name" value="UPF0054"/>
    <property type="match status" value="1"/>
</dbReference>
<dbReference type="GO" id="GO:0004521">
    <property type="term" value="F:RNA endonuclease activity"/>
    <property type="evidence" value="ECO:0007669"/>
    <property type="project" value="UniProtKB-UniRule"/>
</dbReference>
<comment type="subcellular location">
    <subcellularLocation>
        <location evidence="7">Cytoplasm</location>
    </subcellularLocation>
</comment>
<keyword evidence="7" id="KW-0698">rRNA processing</keyword>
<dbReference type="GO" id="GO:0004222">
    <property type="term" value="F:metalloendopeptidase activity"/>
    <property type="evidence" value="ECO:0007669"/>
    <property type="project" value="InterPro"/>
</dbReference>
<keyword evidence="2 7" id="KW-0540">Nuclease</keyword>
<comment type="similarity">
    <text evidence="1 7">Belongs to the endoribonuclease YbeY family.</text>
</comment>
<keyword evidence="7" id="KW-0963">Cytoplasm</keyword>
<dbReference type="OrthoDB" id="9807740at2"/>
<keyword evidence="4 7" id="KW-0255">Endonuclease</keyword>
<keyword evidence="3 7" id="KW-0479">Metal-binding</keyword>
<dbReference type="InterPro" id="IPR002036">
    <property type="entry name" value="YbeY"/>
</dbReference>
<name>A0A857CA27_9HYPH</name>
<organism evidence="8 9">
    <name type="scientific">Stappia indica</name>
    <dbReference type="NCBI Taxonomy" id="538381"/>
    <lineage>
        <taxon>Bacteria</taxon>
        <taxon>Pseudomonadati</taxon>
        <taxon>Pseudomonadota</taxon>
        <taxon>Alphaproteobacteria</taxon>
        <taxon>Hyphomicrobiales</taxon>
        <taxon>Stappiaceae</taxon>
        <taxon>Stappia</taxon>
    </lineage>
</organism>
<dbReference type="Gene3D" id="3.40.390.30">
    <property type="entry name" value="Metalloproteases ('zincins'), catalytic domain"/>
    <property type="match status" value="1"/>
</dbReference>
<evidence type="ECO:0000256" key="5">
    <source>
        <dbReference type="ARBA" id="ARBA00022801"/>
    </source>
</evidence>
<dbReference type="GO" id="GO:0006364">
    <property type="term" value="P:rRNA processing"/>
    <property type="evidence" value="ECO:0007669"/>
    <property type="project" value="UniProtKB-UniRule"/>
</dbReference>
<dbReference type="RefSeq" id="WP_158194581.1">
    <property type="nucleotide sequence ID" value="NZ_CP046908.1"/>
</dbReference>
<dbReference type="InterPro" id="IPR020549">
    <property type="entry name" value="YbeY_CS"/>
</dbReference>
<feature type="binding site" evidence="7">
    <location>
        <position position="129"/>
    </location>
    <ligand>
        <name>Zn(2+)</name>
        <dbReference type="ChEBI" id="CHEBI:29105"/>
        <note>catalytic</note>
    </ligand>
</feature>
<gene>
    <name evidence="7 8" type="primary">ybeY</name>
    <name evidence="8" type="ORF">GH266_15190</name>
</gene>
<comment type="function">
    <text evidence="7">Single strand-specific metallo-endoribonuclease involved in late-stage 70S ribosome quality control and in maturation of the 3' terminus of the 16S rRNA.</text>
</comment>
<sequence length="177" mass="19365">MSQGEGVVPEIDVAVEAGGWPGEDELEALVARVVEVACTEAELELVEGSELSVVFADDARVRELNRDWRDKDAPTNVLSFPGGDEEEPPFGPLLGDIILARETVAREAEALDITFSDHVTHLVAHGFLHLFGYDHQMEDEAEEMEALERRILAVLGIADPYRDPLVSGTETESETPV</sequence>
<evidence type="ECO:0000313" key="9">
    <source>
        <dbReference type="Proteomes" id="UP000435648"/>
    </source>
</evidence>